<name>A0AAD8YHZ8_9STRA</name>
<evidence type="ECO:0000313" key="2">
    <source>
        <dbReference type="Proteomes" id="UP001224775"/>
    </source>
</evidence>
<organism evidence="1 2">
    <name type="scientific">Skeletonema marinoi</name>
    <dbReference type="NCBI Taxonomy" id="267567"/>
    <lineage>
        <taxon>Eukaryota</taxon>
        <taxon>Sar</taxon>
        <taxon>Stramenopiles</taxon>
        <taxon>Ochrophyta</taxon>
        <taxon>Bacillariophyta</taxon>
        <taxon>Coscinodiscophyceae</taxon>
        <taxon>Thalassiosirophycidae</taxon>
        <taxon>Thalassiosirales</taxon>
        <taxon>Skeletonemataceae</taxon>
        <taxon>Skeletonema</taxon>
        <taxon>Skeletonema marinoi-dohrnii complex</taxon>
    </lineage>
</organism>
<reference evidence="1" key="1">
    <citation type="submission" date="2023-06" db="EMBL/GenBank/DDBJ databases">
        <title>Survivors Of The Sea: Transcriptome response of Skeletonema marinoi to long-term dormancy.</title>
        <authorList>
            <person name="Pinder M.I.M."/>
            <person name="Kourtchenko O."/>
            <person name="Robertson E.K."/>
            <person name="Larsson T."/>
            <person name="Maumus F."/>
            <person name="Osuna-Cruz C.M."/>
            <person name="Vancaester E."/>
            <person name="Stenow R."/>
            <person name="Vandepoele K."/>
            <person name="Ploug H."/>
            <person name="Bruchert V."/>
            <person name="Godhe A."/>
            <person name="Topel M."/>
        </authorList>
    </citation>
    <scope>NUCLEOTIDE SEQUENCE</scope>
    <source>
        <strain evidence="1">R05AC</strain>
    </source>
</reference>
<evidence type="ECO:0000313" key="1">
    <source>
        <dbReference type="EMBL" id="KAK1746886.1"/>
    </source>
</evidence>
<gene>
    <name evidence="1" type="ORF">QTG54_002230</name>
</gene>
<sequence>MSKMEVYLVASAAHYVNGKYVSNLECLSNRGDPVAVAGHLYPEVLKRFWFNTRGAGMLYNDCIDQVRRRHGVINGSNYLIPIQKGAFSGSKLVTSYLSKKPKEESASETSELLP</sequence>
<proteinExistence type="predicted"/>
<keyword evidence="2" id="KW-1185">Reference proteome</keyword>
<comment type="caution">
    <text evidence="1">The sequence shown here is derived from an EMBL/GenBank/DDBJ whole genome shotgun (WGS) entry which is preliminary data.</text>
</comment>
<protein>
    <submittedName>
        <fullName evidence="1">Uncharacterized protein</fullName>
    </submittedName>
</protein>
<dbReference type="AlphaFoldDB" id="A0AAD8YHZ8"/>
<dbReference type="EMBL" id="JATAAI010000003">
    <property type="protein sequence ID" value="KAK1746886.1"/>
    <property type="molecule type" value="Genomic_DNA"/>
</dbReference>
<dbReference type="Proteomes" id="UP001224775">
    <property type="component" value="Unassembled WGS sequence"/>
</dbReference>
<accession>A0AAD8YHZ8</accession>